<evidence type="ECO:0000313" key="1">
    <source>
        <dbReference type="EMBL" id="CCI52776.1"/>
    </source>
</evidence>
<accession>A0A077M650</accession>
<protein>
    <submittedName>
        <fullName evidence="1">Uncharacterized protein</fullName>
    </submittedName>
</protein>
<gene>
    <name evidence="1" type="ORF">BN13_2090002</name>
</gene>
<keyword evidence="2" id="KW-1185">Reference proteome</keyword>
<proteinExistence type="predicted"/>
<name>A0A077M650_9MICO</name>
<dbReference type="AlphaFoldDB" id="A0A077M650"/>
<organism evidence="1 2">
    <name type="scientific">Nostocoides jenkinsii Ben 74</name>
    <dbReference type="NCBI Taxonomy" id="1193518"/>
    <lineage>
        <taxon>Bacteria</taxon>
        <taxon>Bacillati</taxon>
        <taxon>Actinomycetota</taxon>
        <taxon>Actinomycetes</taxon>
        <taxon>Micrococcales</taxon>
        <taxon>Intrasporangiaceae</taxon>
        <taxon>Nostocoides</taxon>
    </lineage>
</organism>
<dbReference type="Proteomes" id="UP000035720">
    <property type="component" value="Unassembled WGS sequence"/>
</dbReference>
<evidence type="ECO:0000313" key="2">
    <source>
        <dbReference type="Proteomes" id="UP000035720"/>
    </source>
</evidence>
<reference evidence="1 2" key="1">
    <citation type="journal article" date="2013" name="ISME J.">
        <title>A metabolic model for members of the genus Tetrasphaera involved in enhanced biological phosphorus removal.</title>
        <authorList>
            <person name="Kristiansen R."/>
            <person name="Nguyen H.T.T."/>
            <person name="Saunders A.M."/>
            <person name="Nielsen J.L."/>
            <person name="Wimmer R."/>
            <person name="Le V.Q."/>
            <person name="McIlroy S.J."/>
            <person name="Petrovski S."/>
            <person name="Seviour R.J."/>
            <person name="Calteau A."/>
            <person name="Nielsen K.L."/>
            <person name="Nielsen P.H."/>
        </authorList>
    </citation>
    <scope>NUCLEOTIDE SEQUENCE [LARGE SCALE GENOMIC DNA]</scope>
    <source>
        <strain evidence="1 2">Ben 74</strain>
    </source>
</reference>
<sequence>MIVQMSDYTKIMDTPVWLSITSLIPLALAK</sequence>
<dbReference type="EMBL" id="CAJC01000123">
    <property type="protein sequence ID" value="CCI52776.1"/>
    <property type="molecule type" value="Genomic_DNA"/>
</dbReference>
<comment type="caution">
    <text evidence="1">The sequence shown here is derived from an EMBL/GenBank/DDBJ whole genome shotgun (WGS) entry which is preliminary data.</text>
</comment>